<organism evidence="1">
    <name type="scientific">Arundo donax</name>
    <name type="common">Giant reed</name>
    <name type="synonym">Donax arundinaceus</name>
    <dbReference type="NCBI Taxonomy" id="35708"/>
    <lineage>
        <taxon>Eukaryota</taxon>
        <taxon>Viridiplantae</taxon>
        <taxon>Streptophyta</taxon>
        <taxon>Embryophyta</taxon>
        <taxon>Tracheophyta</taxon>
        <taxon>Spermatophyta</taxon>
        <taxon>Magnoliopsida</taxon>
        <taxon>Liliopsida</taxon>
        <taxon>Poales</taxon>
        <taxon>Poaceae</taxon>
        <taxon>PACMAD clade</taxon>
        <taxon>Arundinoideae</taxon>
        <taxon>Arundineae</taxon>
        <taxon>Arundo</taxon>
    </lineage>
</organism>
<protein>
    <submittedName>
        <fullName evidence="1">Uncharacterized protein</fullName>
    </submittedName>
</protein>
<name>A0A0A9HI07_ARUDO</name>
<evidence type="ECO:0000313" key="1">
    <source>
        <dbReference type="EMBL" id="JAE36800.1"/>
    </source>
</evidence>
<dbReference type="EMBL" id="GBRH01161096">
    <property type="protein sequence ID" value="JAE36800.1"/>
    <property type="molecule type" value="Transcribed_RNA"/>
</dbReference>
<sequence>MSVCRSLNKMALVQFLVWLASSKRIRIVQYDMYYKC</sequence>
<reference evidence="1" key="1">
    <citation type="submission" date="2014-09" db="EMBL/GenBank/DDBJ databases">
        <authorList>
            <person name="Magalhaes I.L.F."/>
            <person name="Oliveira U."/>
            <person name="Santos F.R."/>
            <person name="Vidigal T.H.D.A."/>
            <person name="Brescovit A.D."/>
            <person name="Santos A.J."/>
        </authorList>
    </citation>
    <scope>NUCLEOTIDE SEQUENCE</scope>
    <source>
        <tissue evidence="1">Shoot tissue taken approximately 20 cm above the soil surface</tissue>
    </source>
</reference>
<reference evidence="1" key="2">
    <citation type="journal article" date="2015" name="Data Brief">
        <title>Shoot transcriptome of the giant reed, Arundo donax.</title>
        <authorList>
            <person name="Barrero R.A."/>
            <person name="Guerrero F.D."/>
            <person name="Moolhuijzen P."/>
            <person name="Goolsby J.A."/>
            <person name="Tidwell J."/>
            <person name="Bellgard S.E."/>
            <person name="Bellgard M.I."/>
        </authorList>
    </citation>
    <scope>NUCLEOTIDE SEQUENCE</scope>
    <source>
        <tissue evidence="1">Shoot tissue taken approximately 20 cm above the soil surface</tissue>
    </source>
</reference>
<proteinExistence type="predicted"/>
<dbReference type="AlphaFoldDB" id="A0A0A9HI07"/>
<accession>A0A0A9HI07</accession>